<evidence type="ECO:0000313" key="2">
    <source>
        <dbReference type="Proteomes" id="UP000235371"/>
    </source>
</evidence>
<proteinExistence type="predicted"/>
<dbReference type="Proteomes" id="UP000235371">
    <property type="component" value="Unassembled WGS sequence"/>
</dbReference>
<dbReference type="AlphaFoldDB" id="A0A2J6SHB1"/>
<dbReference type="InParanoid" id="A0A2J6SHB1"/>
<dbReference type="Pfam" id="PF12511">
    <property type="entry name" value="DUF3716"/>
    <property type="match status" value="1"/>
</dbReference>
<sequence length="233" mass="26125">ATTFIRLLFFGNFETTNLIPIPKKKSNNKPIVLHATIKTKERVTSLLPRPSQSQAIQSPPTSSKPIFLKMSEPIKEQSIFWGASDSDHQGPYSAHPFALGGVYPAGTYVSKEEIVPRLVKWANDNPKSREQTKHLASLVPTHFKREIKLRKGKSAAGLEDSSNRPSYKEGGLLFVVGLERFGNRRCEHCQKGNGPFDGCVVLRGFMNGCCANCRYDEYQNRCKYEYANGTKNQ</sequence>
<dbReference type="GeneID" id="36579488"/>
<reference evidence="1 2" key="1">
    <citation type="submission" date="2016-04" db="EMBL/GenBank/DDBJ databases">
        <title>A degradative enzymes factory behind the ericoid mycorrhizal symbiosis.</title>
        <authorList>
            <consortium name="DOE Joint Genome Institute"/>
            <person name="Martino E."/>
            <person name="Morin E."/>
            <person name="Grelet G."/>
            <person name="Kuo A."/>
            <person name="Kohler A."/>
            <person name="Daghino S."/>
            <person name="Barry K."/>
            <person name="Choi C."/>
            <person name="Cichocki N."/>
            <person name="Clum A."/>
            <person name="Copeland A."/>
            <person name="Hainaut M."/>
            <person name="Haridas S."/>
            <person name="Labutti K."/>
            <person name="Lindquist E."/>
            <person name="Lipzen A."/>
            <person name="Khouja H.-R."/>
            <person name="Murat C."/>
            <person name="Ohm R."/>
            <person name="Olson A."/>
            <person name="Spatafora J."/>
            <person name="Veneault-Fourrey C."/>
            <person name="Henrissat B."/>
            <person name="Grigoriev I."/>
            <person name="Martin F."/>
            <person name="Perotto S."/>
        </authorList>
    </citation>
    <scope>NUCLEOTIDE SEQUENCE [LARGE SCALE GENOMIC DNA]</scope>
    <source>
        <strain evidence="1 2">E</strain>
    </source>
</reference>
<keyword evidence="2" id="KW-1185">Reference proteome</keyword>
<dbReference type="RefSeq" id="XP_024727065.1">
    <property type="nucleotide sequence ID" value="XM_024871406.1"/>
</dbReference>
<evidence type="ECO:0000313" key="1">
    <source>
        <dbReference type="EMBL" id="PMD50161.1"/>
    </source>
</evidence>
<dbReference type="OrthoDB" id="3546042at2759"/>
<gene>
    <name evidence="1" type="ORF">K444DRAFT_260393</name>
</gene>
<name>A0A2J6SHB1_9HELO</name>
<feature type="non-terminal residue" evidence="1">
    <location>
        <position position="1"/>
    </location>
</feature>
<accession>A0A2J6SHB1</accession>
<organism evidence="1 2">
    <name type="scientific">Hyaloscypha bicolor E</name>
    <dbReference type="NCBI Taxonomy" id="1095630"/>
    <lineage>
        <taxon>Eukaryota</taxon>
        <taxon>Fungi</taxon>
        <taxon>Dikarya</taxon>
        <taxon>Ascomycota</taxon>
        <taxon>Pezizomycotina</taxon>
        <taxon>Leotiomycetes</taxon>
        <taxon>Helotiales</taxon>
        <taxon>Hyaloscyphaceae</taxon>
        <taxon>Hyaloscypha</taxon>
        <taxon>Hyaloscypha bicolor</taxon>
    </lineage>
</organism>
<dbReference type="InterPro" id="IPR022190">
    <property type="entry name" value="DUF3716"/>
</dbReference>
<dbReference type="EMBL" id="KZ613913">
    <property type="protein sequence ID" value="PMD50161.1"/>
    <property type="molecule type" value="Genomic_DNA"/>
</dbReference>
<protein>
    <submittedName>
        <fullName evidence="1">Uncharacterized protein</fullName>
    </submittedName>
</protein>